<dbReference type="SUPFAM" id="SSF51905">
    <property type="entry name" value="FAD/NAD(P)-binding domain"/>
    <property type="match status" value="1"/>
</dbReference>
<dbReference type="EMBL" id="JAQQWN010000008">
    <property type="protein sequence ID" value="KAK8071339.1"/>
    <property type="molecule type" value="Genomic_DNA"/>
</dbReference>
<dbReference type="SUPFAM" id="SSF54373">
    <property type="entry name" value="FAD-linked reductases, C-terminal domain"/>
    <property type="match status" value="1"/>
</dbReference>
<dbReference type="Proteomes" id="UP001433268">
    <property type="component" value="Unassembled WGS sequence"/>
</dbReference>
<dbReference type="Gene3D" id="3.30.560.10">
    <property type="entry name" value="Glucose Oxidase, domain 3"/>
    <property type="match status" value="1"/>
</dbReference>
<dbReference type="GeneID" id="92048917"/>
<evidence type="ECO:0000313" key="4">
    <source>
        <dbReference type="Proteomes" id="UP001433268"/>
    </source>
</evidence>
<comment type="caution">
    <text evidence="3">The sequence shown here is derived from an EMBL/GenBank/DDBJ whole genome shotgun (WGS) entry which is preliminary data.</text>
</comment>
<dbReference type="InterPro" id="IPR000172">
    <property type="entry name" value="GMC_OxRdtase_N"/>
</dbReference>
<dbReference type="Pfam" id="PF00732">
    <property type="entry name" value="GMC_oxred_N"/>
    <property type="match status" value="1"/>
</dbReference>
<evidence type="ECO:0000259" key="2">
    <source>
        <dbReference type="PROSITE" id="PS00624"/>
    </source>
</evidence>
<comment type="similarity">
    <text evidence="1">Belongs to the GMC oxidoreductase family.</text>
</comment>
<dbReference type="PROSITE" id="PS00624">
    <property type="entry name" value="GMC_OXRED_2"/>
    <property type="match status" value="1"/>
</dbReference>
<proteinExistence type="inferred from homology"/>
<name>A0ABR1VJC4_9PEZI</name>
<gene>
    <name evidence="3" type="ORF">PG997_011542</name>
</gene>
<dbReference type="Gene3D" id="3.50.50.60">
    <property type="entry name" value="FAD/NAD(P)-binding domain"/>
    <property type="match status" value="1"/>
</dbReference>
<feature type="domain" description="Glucose-methanol-choline oxidoreductase N-terminal" evidence="2">
    <location>
        <begin position="279"/>
        <end position="293"/>
    </location>
</feature>
<dbReference type="PANTHER" id="PTHR11552:SF123">
    <property type="entry name" value="GMC OXIDOREDUCTASE (AFU_ORTHOLOGUE AFUA_2G01770)-RELATED"/>
    <property type="match status" value="1"/>
</dbReference>
<dbReference type="Pfam" id="PF05199">
    <property type="entry name" value="GMC_oxred_C"/>
    <property type="match status" value="1"/>
</dbReference>
<organism evidence="3 4">
    <name type="scientific">Apiospora hydei</name>
    <dbReference type="NCBI Taxonomy" id="1337664"/>
    <lineage>
        <taxon>Eukaryota</taxon>
        <taxon>Fungi</taxon>
        <taxon>Dikarya</taxon>
        <taxon>Ascomycota</taxon>
        <taxon>Pezizomycotina</taxon>
        <taxon>Sordariomycetes</taxon>
        <taxon>Xylariomycetidae</taxon>
        <taxon>Amphisphaeriales</taxon>
        <taxon>Apiosporaceae</taxon>
        <taxon>Apiospora</taxon>
    </lineage>
</organism>
<sequence length="575" mass="61730">MLLPTVWDYIVVGGGIAGSVVSSRLLEQDPSLKILLIEAGPDVSDRTDITYINSTNLLRGDFDYNYQTVPQANLRNRQIANPGGRALGGGSVINQGKQTLIVTRQANLLTYQPFQGGWTRGSSLDYDHWAETVGDRRWSYTGQLPYFRKSEDYCDSKNPEQHGKGGPIHVDSVTCTGRHYPLRDKVFESWHEAGVESIPELDGNAGKIVGIGELYENRRDGKRQIASSAYSLKGVTVLTDTVVGSISLAQGDDGCTQATGVRLANGTEYQAKRVIASAGAYRSPQLLLLSGIGPSETLAQHGIEQHVDLPDVGQHLADHMMLVNYWRLKDPSLGYALGSSNPLFQEPQFGLGNPNDWVTTTVVHRNEGAGHDPDAPSSSAQGGDAQFGDMENFLAYAAPPSADPLVNMDGTHISTSLASLHPTSRGSVTIFSSDPHAPPVIDPNYLSTAADRYVWRESVRRLVSFMVGNGTAVGREVVDSETPPSAFAARPLSPETSQDDAYLDARIAAGAASIYHPQGTCAMGKVVDSSLRVRGVRGLYVADASVFPVVIGAHLQAAVYALGEQAAVIIAEDNQ</sequence>
<evidence type="ECO:0000313" key="3">
    <source>
        <dbReference type="EMBL" id="KAK8071339.1"/>
    </source>
</evidence>
<protein>
    <submittedName>
        <fullName evidence="3">GMC oxidoreductase-domain-containing protein</fullName>
    </submittedName>
</protein>
<dbReference type="InterPro" id="IPR012132">
    <property type="entry name" value="GMC_OxRdtase"/>
</dbReference>
<evidence type="ECO:0000256" key="1">
    <source>
        <dbReference type="ARBA" id="ARBA00010790"/>
    </source>
</evidence>
<accession>A0ABR1VJC4</accession>
<dbReference type="InterPro" id="IPR036188">
    <property type="entry name" value="FAD/NAD-bd_sf"/>
</dbReference>
<dbReference type="InterPro" id="IPR007867">
    <property type="entry name" value="GMC_OxRtase_C"/>
</dbReference>
<keyword evidence="4" id="KW-1185">Reference proteome</keyword>
<reference evidence="3 4" key="1">
    <citation type="submission" date="2023-01" db="EMBL/GenBank/DDBJ databases">
        <title>Analysis of 21 Apiospora genomes using comparative genomics revels a genus with tremendous synthesis potential of carbohydrate active enzymes and secondary metabolites.</title>
        <authorList>
            <person name="Sorensen T."/>
        </authorList>
    </citation>
    <scope>NUCLEOTIDE SEQUENCE [LARGE SCALE GENOMIC DNA]</scope>
    <source>
        <strain evidence="3 4">CBS 114990</strain>
    </source>
</reference>
<dbReference type="RefSeq" id="XP_066665147.1">
    <property type="nucleotide sequence ID" value="XM_066815857.1"/>
</dbReference>
<dbReference type="PANTHER" id="PTHR11552">
    <property type="entry name" value="GLUCOSE-METHANOL-CHOLINE GMC OXIDOREDUCTASE"/>
    <property type="match status" value="1"/>
</dbReference>
<dbReference type="PIRSF" id="PIRSF000137">
    <property type="entry name" value="Alcohol_oxidase"/>
    <property type="match status" value="1"/>
</dbReference>